<evidence type="ECO:0000313" key="4">
    <source>
        <dbReference type="Proteomes" id="UP001219862"/>
    </source>
</evidence>
<keyword evidence="1" id="KW-0812">Transmembrane</keyword>
<reference evidence="3 4" key="1">
    <citation type="submission" date="2022-10" db="EMBL/GenBank/DDBJ databases">
        <title>paucibacter sp. hw8 Genome sequencing.</title>
        <authorList>
            <person name="Park S."/>
        </authorList>
    </citation>
    <scope>NUCLEOTIDE SEQUENCE [LARGE SCALE GENOMIC DNA]</scope>
    <source>
        <strain evidence="4">hw8</strain>
    </source>
</reference>
<evidence type="ECO:0000256" key="2">
    <source>
        <dbReference type="SAM" id="SignalP"/>
    </source>
</evidence>
<dbReference type="Pfam" id="PF13795">
    <property type="entry name" value="HupE_UreJ_2"/>
    <property type="match status" value="1"/>
</dbReference>
<keyword evidence="1" id="KW-1133">Transmembrane helix</keyword>
<keyword evidence="2" id="KW-0732">Signal</keyword>
<keyword evidence="4" id="KW-1185">Reference proteome</keyword>
<sequence length="338" mass="36867">MSRLTMIARLIAAAAGLLKHQLGSACLLALTLLLAANPAHAHEMSMVEMQLREVAHGEFLWQWTASEKAAPADVLTPVWPEECQVEVNVLHCGAKGLQGQLRIEGVGKAYSAVLVKVFWLDEQSRVYTLTAGQPNVHLYGSAQDQRGMGEIASAYTLLGVEHILTGVDHLLFVISLLLLVGFGRQLLWTITAFTAAHSLTLASSALGWLVLRSPPVEATIALSIVLVAGEALHQRQTLARRWPALVAFIFGLVHGLGFAGALKEIGLPEQHLLVALLTFNVGVEIGQLLTVGAAWLLWRLSTRWPQSEQTRKARTVLLYLIGTLAAYWSWLRVVTIFS</sequence>
<protein>
    <submittedName>
        <fullName evidence="3">HupE/UreJ family protein</fullName>
    </submittedName>
</protein>
<proteinExistence type="predicted"/>
<comment type="caution">
    <text evidence="3">The sequence shown here is derived from an EMBL/GenBank/DDBJ whole genome shotgun (WGS) entry which is preliminary data.</text>
</comment>
<evidence type="ECO:0000256" key="1">
    <source>
        <dbReference type="SAM" id="Phobius"/>
    </source>
</evidence>
<name>A0ABT5KTI8_9BURK</name>
<keyword evidence="1" id="KW-0472">Membrane</keyword>
<evidence type="ECO:0000313" key="3">
    <source>
        <dbReference type="EMBL" id="MDC8786257.1"/>
    </source>
</evidence>
<dbReference type="EMBL" id="JAQQXS010000012">
    <property type="protein sequence ID" value="MDC8786257.1"/>
    <property type="molecule type" value="Genomic_DNA"/>
</dbReference>
<feature type="transmembrane region" description="Helical" evidence="1">
    <location>
        <begin position="274"/>
        <end position="297"/>
    </location>
</feature>
<feature type="transmembrane region" description="Helical" evidence="1">
    <location>
        <begin position="216"/>
        <end position="232"/>
    </location>
</feature>
<feature type="transmembrane region" description="Helical" evidence="1">
    <location>
        <begin position="244"/>
        <end position="262"/>
    </location>
</feature>
<dbReference type="Proteomes" id="UP001219862">
    <property type="component" value="Unassembled WGS sequence"/>
</dbReference>
<gene>
    <name evidence="3" type="ORF">PRZ01_13770</name>
</gene>
<accession>A0ABT5KTI8</accession>
<dbReference type="InterPro" id="IPR032809">
    <property type="entry name" value="Put_HupE_UreJ"/>
</dbReference>
<organism evidence="3 4">
    <name type="scientific">Roseateles koreensis</name>
    <dbReference type="NCBI Taxonomy" id="2987526"/>
    <lineage>
        <taxon>Bacteria</taxon>
        <taxon>Pseudomonadati</taxon>
        <taxon>Pseudomonadota</taxon>
        <taxon>Betaproteobacteria</taxon>
        <taxon>Burkholderiales</taxon>
        <taxon>Sphaerotilaceae</taxon>
        <taxon>Roseateles</taxon>
    </lineage>
</organism>
<dbReference type="RefSeq" id="WP_273597374.1">
    <property type="nucleotide sequence ID" value="NZ_JAQQXS010000012.1"/>
</dbReference>
<feature type="transmembrane region" description="Helical" evidence="1">
    <location>
        <begin position="317"/>
        <end position="337"/>
    </location>
</feature>
<feature type="chain" id="PRO_5047491566" evidence="2">
    <location>
        <begin position="42"/>
        <end position="338"/>
    </location>
</feature>
<feature type="signal peptide" evidence="2">
    <location>
        <begin position="1"/>
        <end position="41"/>
    </location>
</feature>